<dbReference type="KEGG" id="pfm:Pyrfu_1384"/>
<dbReference type="Proteomes" id="UP000001037">
    <property type="component" value="Chromosome"/>
</dbReference>
<keyword evidence="2" id="KW-1185">Reference proteome</keyword>
<dbReference type="STRING" id="694429.Pyrfu_1384"/>
<organism evidence="1 2">
    <name type="scientific">Pyrolobus fumarii (strain DSM 11204 / 1A)</name>
    <dbReference type="NCBI Taxonomy" id="694429"/>
    <lineage>
        <taxon>Archaea</taxon>
        <taxon>Thermoproteota</taxon>
        <taxon>Thermoprotei</taxon>
        <taxon>Desulfurococcales</taxon>
        <taxon>Pyrodictiaceae</taxon>
        <taxon>Pyrolobus</taxon>
    </lineage>
</organism>
<sequence>MRIAPGVFYRVGVMVGPRGSGMPVRVSLLDLAKSPREVVEKLRGLPDKELVEYVVYALPRRVLRYMTTSQRWHVTTQGQLDRLEFALLYTAIEAGGPFAFRTFAERSGDFRAAAAYAWMLIGEGILKPVEGDHVALLTASILRSKGGYWRLSKKLDAIKLELVWDAVAKLDNEALTCVKLPSRIGCKYMTARVPREQAKVQAKVLNAFYAQQK</sequence>
<accession>G0EGU4</accession>
<dbReference type="InParanoid" id="G0EGU4"/>
<gene>
    <name evidence="1" type="ordered locus">Pyrfu_1384</name>
</gene>
<protein>
    <submittedName>
        <fullName evidence="1">Uncharacterized protein</fullName>
    </submittedName>
</protein>
<proteinExistence type="predicted"/>
<dbReference type="HOGENOM" id="CLU_1292071_0_0_2"/>
<dbReference type="AlphaFoldDB" id="G0EGU4"/>
<dbReference type="EMBL" id="CP002838">
    <property type="protein sequence ID" value="AEM39242.1"/>
    <property type="molecule type" value="Genomic_DNA"/>
</dbReference>
<evidence type="ECO:0000313" key="2">
    <source>
        <dbReference type="Proteomes" id="UP000001037"/>
    </source>
</evidence>
<evidence type="ECO:0000313" key="1">
    <source>
        <dbReference type="EMBL" id="AEM39242.1"/>
    </source>
</evidence>
<name>G0EGU4_PYRF1</name>
<reference evidence="1 2" key="1">
    <citation type="journal article" date="2011" name="Stand. Genomic Sci.">
        <title>Complete genome sequence of the hyperthermophilic chemolithoautotroph Pyrolobus fumarii type strain (1A).</title>
        <authorList>
            <person name="Anderson I."/>
            <person name="Goker M."/>
            <person name="Nolan M."/>
            <person name="Lucas S."/>
            <person name="Hammon N."/>
            <person name="Deshpande S."/>
            <person name="Cheng J.F."/>
            <person name="Tapia R."/>
            <person name="Han C."/>
            <person name="Goodwin L."/>
            <person name="Pitluck S."/>
            <person name="Huntemann M."/>
            <person name="Liolios K."/>
            <person name="Ivanova N."/>
            <person name="Pagani I."/>
            <person name="Mavromatis K."/>
            <person name="Ovchinikova G."/>
            <person name="Pati A."/>
            <person name="Chen A."/>
            <person name="Palaniappan K."/>
            <person name="Land M."/>
            <person name="Hauser L."/>
            <person name="Brambilla E.M."/>
            <person name="Huber H."/>
            <person name="Yasawong M."/>
            <person name="Rohde M."/>
            <person name="Spring S."/>
            <person name="Abt B."/>
            <person name="Sikorski J."/>
            <person name="Wirth R."/>
            <person name="Detter J.C."/>
            <person name="Woyke T."/>
            <person name="Bristow J."/>
            <person name="Eisen J.A."/>
            <person name="Markowitz V."/>
            <person name="Hugenholtz P."/>
            <person name="Kyrpides N.C."/>
            <person name="Klenk H.P."/>
            <person name="Lapidus A."/>
        </authorList>
    </citation>
    <scope>NUCLEOTIDE SEQUENCE [LARGE SCALE GENOMIC DNA]</scope>
    <source>
        <strain evidence="2">DSM 11204 / 1A</strain>
    </source>
</reference>
<dbReference type="eggNOG" id="arCOG12299">
    <property type="taxonomic scope" value="Archaea"/>
</dbReference>